<evidence type="ECO:0000313" key="4">
    <source>
        <dbReference type="Proteomes" id="UP000050794"/>
    </source>
</evidence>
<dbReference type="CDD" id="cd00051">
    <property type="entry name" value="EFh"/>
    <property type="match status" value="1"/>
</dbReference>
<dbReference type="AlphaFoldDB" id="A0A183UK20"/>
<dbReference type="Pfam" id="PF13499">
    <property type="entry name" value="EF-hand_7"/>
    <property type="match status" value="1"/>
</dbReference>
<dbReference type="Gene3D" id="1.10.238.10">
    <property type="entry name" value="EF-hand"/>
    <property type="match status" value="1"/>
</dbReference>
<evidence type="ECO:0000259" key="2">
    <source>
        <dbReference type="PROSITE" id="PS50222"/>
    </source>
</evidence>
<reference evidence="3 4" key="2">
    <citation type="submission" date="2018-11" db="EMBL/GenBank/DDBJ databases">
        <authorList>
            <consortium name="Pathogen Informatics"/>
        </authorList>
    </citation>
    <scope>NUCLEOTIDE SEQUENCE [LARGE SCALE GENOMIC DNA]</scope>
</reference>
<evidence type="ECO:0000313" key="5">
    <source>
        <dbReference type="WBParaSite" id="TCNE_0000884001-mRNA-1"/>
    </source>
</evidence>
<keyword evidence="1" id="KW-0106">Calcium</keyword>
<name>A0A183UK20_TOXCA</name>
<organism evidence="4 5">
    <name type="scientific">Toxocara canis</name>
    <name type="common">Canine roundworm</name>
    <dbReference type="NCBI Taxonomy" id="6265"/>
    <lineage>
        <taxon>Eukaryota</taxon>
        <taxon>Metazoa</taxon>
        <taxon>Ecdysozoa</taxon>
        <taxon>Nematoda</taxon>
        <taxon>Chromadorea</taxon>
        <taxon>Rhabditida</taxon>
        <taxon>Spirurina</taxon>
        <taxon>Ascaridomorpha</taxon>
        <taxon>Ascaridoidea</taxon>
        <taxon>Toxocaridae</taxon>
        <taxon>Toxocara</taxon>
    </lineage>
</organism>
<reference evidence="5" key="1">
    <citation type="submission" date="2016-06" db="UniProtKB">
        <authorList>
            <consortium name="WormBaseParasite"/>
        </authorList>
    </citation>
    <scope>IDENTIFICATION</scope>
</reference>
<evidence type="ECO:0000313" key="3">
    <source>
        <dbReference type="EMBL" id="VDM40155.1"/>
    </source>
</evidence>
<dbReference type="Proteomes" id="UP000050794">
    <property type="component" value="Unassembled WGS sequence"/>
</dbReference>
<dbReference type="PROSITE" id="PS50222">
    <property type="entry name" value="EF_HAND_2"/>
    <property type="match status" value="2"/>
</dbReference>
<dbReference type="WBParaSite" id="TCNE_0000884001-mRNA-1">
    <property type="protein sequence ID" value="TCNE_0000884001-mRNA-1"/>
    <property type="gene ID" value="TCNE_0000884001"/>
</dbReference>
<evidence type="ECO:0000256" key="1">
    <source>
        <dbReference type="ARBA" id="ARBA00022837"/>
    </source>
</evidence>
<dbReference type="PROSITE" id="PS00018">
    <property type="entry name" value="EF_HAND_1"/>
    <property type="match status" value="1"/>
</dbReference>
<feature type="domain" description="EF-hand" evidence="2">
    <location>
        <begin position="143"/>
        <end position="178"/>
    </location>
</feature>
<dbReference type="InterPro" id="IPR002048">
    <property type="entry name" value="EF_hand_dom"/>
</dbReference>
<dbReference type="SMART" id="SM00054">
    <property type="entry name" value="EFh"/>
    <property type="match status" value="2"/>
</dbReference>
<gene>
    <name evidence="3" type="ORF">TCNE_LOCUS8834</name>
</gene>
<sequence>MYNDYRTPNCSQLPETAVLIRARTEVRTTVELWCSLLGCDCECVSTWQKLVVCCFRADILSELLFLIQIHIQITASPSLSAISTSLCDPVVMFCGEKSANQMKQMDDLTNETERLFDLCDRENKGYLTVNDLKVACPQLDGEARDAEIDFIFASLDADSSGRIDRHEFLGGFQNALCKGESKDKFCISSRA</sequence>
<protein>
    <submittedName>
        <fullName evidence="5">EF-hand domain-containing protein</fullName>
    </submittedName>
</protein>
<dbReference type="InterPro" id="IPR011992">
    <property type="entry name" value="EF-hand-dom_pair"/>
</dbReference>
<dbReference type="InterPro" id="IPR018247">
    <property type="entry name" value="EF_Hand_1_Ca_BS"/>
</dbReference>
<accession>A0A183UK20</accession>
<dbReference type="GO" id="GO:0005509">
    <property type="term" value="F:calcium ion binding"/>
    <property type="evidence" value="ECO:0007669"/>
    <property type="project" value="InterPro"/>
</dbReference>
<dbReference type="SUPFAM" id="SSF47473">
    <property type="entry name" value="EF-hand"/>
    <property type="match status" value="1"/>
</dbReference>
<feature type="domain" description="EF-hand" evidence="2">
    <location>
        <begin position="107"/>
        <end position="142"/>
    </location>
</feature>
<dbReference type="EMBL" id="UYWY01020009">
    <property type="protein sequence ID" value="VDM40155.1"/>
    <property type="molecule type" value="Genomic_DNA"/>
</dbReference>
<keyword evidence="4" id="KW-1185">Reference proteome</keyword>
<proteinExistence type="predicted"/>